<organism evidence="6 7">
    <name type="scientific">Thauera propionica</name>
    <dbReference type="NCBI Taxonomy" id="2019431"/>
    <lineage>
        <taxon>Bacteria</taxon>
        <taxon>Pseudomonadati</taxon>
        <taxon>Pseudomonadota</taxon>
        <taxon>Betaproteobacteria</taxon>
        <taxon>Rhodocyclales</taxon>
        <taxon>Zoogloeaceae</taxon>
        <taxon>Thauera</taxon>
    </lineage>
</organism>
<keyword evidence="4" id="KW-0472">Membrane</keyword>
<dbReference type="PANTHER" id="PTHR13610:SF11">
    <property type="entry name" value="METHYLTRANSFERASE DOMAIN-CONTAINING PROTEIN"/>
    <property type="match status" value="1"/>
</dbReference>
<evidence type="ECO:0000256" key="1">
    <source>
        <dbReference type="ARBA" id="ARBA00022603"/>
    </source>
</evidence>
<reference evidence="6 7" key="1">
    <citation type="submission" date="2017-07" db="EMBL/GenBank/DDBJ databases">
        <title>Thauera sp. KNDSS-Mac4 genome sequence and assembly.</title>
        <authorList>
            <person name="Mayilraj S."/>
        </authorList>
    </citation>
    <scope>NUCLEOTIDE SEQUENCE [LARGE SCALE GENOMIC DNA]</scope>
    <source>
        <strain evidence="6 7">KNDSS-Mac4</strain>
    </source>
</reference>
<accession>A0A235EUM1</accession>
<keyword evidence="1 6" id="KW-0489">Methyltransferase</keyword>
<feature type="transmembrane region" description="Helical" evidence="4">
    <location>
        <begin position="60"/>
        <end position="90"/>
    </location>
</feature>
<keyword evidence="2 6" id="KW-0808">Transferase</keyword>
<dbReference type="GO" id="GO:0032259">
    <property type="term" value="P:methylation"/>
    <property type="evidence" value="ECO:0007669"/>
    <property type="project" value="UniProtKB-KW"/>
</dbReference>
<evidence type="ECO:0000256" key="2">
    <source>
        <dbReference type="ARBA" id="ARBA00022679"/>
    </source>
</evidence>
<dbReference type="InterPro" id="IPR029063">
    <property type="entry name" value="SAM-dependent_MTases_sf"/>
</dbReference>
<protein>
    <submittedName>
        <fullName evidence="6">Methyltransferase type 12</fullName>
    </submittedName>
</protein>
<evidence type="ECO:0000259" key="5">
    <source>
        <dbReference type="Pfam" id="PF13649"/>
    </source>
</evidence>
<dbReference type="GO" id="GO:0016279">
    <property type="term" value="F:protein-lysine N-methyltransferase activity"/>
    <property type="evidence" value="ECO:0007669"/>
    <property type="project" value="InterPro"/>
</dbReference>
<dbReference type="PANTHER" id="PTHR13610">
    <property type="entry name" value="METHYLTRANSFERASE DOMAIN-CONTAINING PROTEIN"/>
    <property type="match status" value="1"/>
</dbReference>
<dbReference type="Gene3D" id="3.40.50.150">
    <property type="entry name" value="Vaccinia Virus protein VP39"/>
    <property type="match status" value="1"/>
</dbReference>
<keyword evidence="3" id="KW-0949">S-adenosyl-L-methionine</keyword>
<evidence type="ECO:0000313" key="7">
    <source>
        <dbReference type="Proteomes" id="UP000215181"/>
    </source>
</evidence>
<gene>
    <name evidence="6" type="ORF">CGK74_16600</name>
</gene>
<dbReference type="RefSeq" id="WP_094269558.1">
    <property type="nucleotide sequence ID" value="NZ_JAQVFK010000121.1"/>
</dbReference>
<dbReference type="InterPro" id="IPR026170">
    <property type="entry name" value="FAM173A/B"/>
</dbReference>
<keyword evidence="4" id="KW-0812">Transmembrane</keyword>
<dbReference type="EMBL" id="NOIH01000030">
    <property type="protein sequence ID" value="OYD52709.1"/>
    <property type="molecule type" value="Genomic_DNA"/>
</dbReference>
<feature type="transmembrane region" description="Helical" evidence="4">
    <location>
        <begin position="28"/>
        <end position="48"/>
    </location>
</feature>
<dbReference type="OrthoDB" id="5611641at2"/>
<feature type="domain" description="Methyltransferase" evidence="5">
    <location>
        <begin position="122"/>
        <end position="206"/>
    </location>
</feature>
<keyword evidence="4" id="KW-1133">Transmembrane helix</keyword>
<keyword evidence="7" id="KW-1185">Reference proteome</keyword>
<dbReference type="Proteomes" id="UP000215181">
    <property type="component" value="Unassembled WGS sequence"/>
</dbReference>
<dbReference type="SUPFAM" id="SSF53335">
    <property type="entry name" value="S-adenosyl-L-methionine-dependent methyltransferases"/>
    <property type="match status" value="1"/>
</dbReference>
<dbReference type="Pfam" id="PF13649">
    <property type="entry name" value="Methyltransf_25"/>
    <property type="match status" value="1"/>
</dbReference>
<dbReference type="CDD" id="cd02440">
    <property type="entry name" value="AdoMet_MTases"/>
    <property type="match status" value="1"/>
</dbReference>
<name>A0A235EUM1_9RHOO</name>
<evidence type="ECO:0000313" key="6">
    <source>
        <dbReference type="EMBL" id="OYD52709.1"/>
    </source>
</evidence>
<sequence length="250" mass="26773">MPPALKALLAQFAGAAGAFVLARNGWLTGLWPLVGAQAGLAAAAALALRSARWWLPIHLAFLPLAVAALQLGIAPVWYLAAFVLLLLVYWTSFRTQVPLYLSNRRTAAAVAGLLPAGRLRLLDIGAGTGSLLRPLARARPEGRFTGVELAPAPWLIGRLLCAPLPNIDWQRADLFALPWADYDAVYAFLSPVPMPTVWAKAVAEMRPDSVLISNSFAVPGVQPESIADVGDRRGTQLYVYRLPGPPNAGR</sequence>
<dbReference type="AlphaFoldDB" id="A0A235EUM1"/>
<dbReference type="InterPro" id="IPR041698">
    <property type="entry name" value="Methyltransf_25"/>
</dbReference>
<comment type="caution">
    <text evidence="6">The sequence shown here is derived from an EMBL/GenBank/DDBJ whole genome shotgun (WGS) entry which is preliminary data.</text>
</comment>
<proteinExistence type="predicted"/>
<evidence type="ECO:0000256" key="3">
    <source>
        <dbReference type="ARBA" id="ARBA00022691"/>
    </source>
</evidence>
<evidence type="ECO:0000256" key="4">
    <source>
        <dbReference type="SAM" id="Phobius"/>
    </source>
</evidence>